<accession>A0ABD2I6W1</accession>
<feature type="domain" description="UBC core" evidence="1">
    <location>
        <begin position="59"/>
        <end position="109"/>
    </location>
</feature>
<dbReference type="PROSITE" id="PS50127">
    <property type="entry name" value="UBC_2"/>
    <property type="match status" value="1"/>
</dbReference>
<evidence type="ECO:0000313" key="3">
    <source>
        <dbReference type="Proteomes" id="UP001620645"/>
    </source>
</evidence>
<dbReference type="Proteomes" id="UP001620645">
    <property type="component" value="Unassembled WGS sequence"/>
</dbReference>
<dbReference type="AlphaFoldDB" id="A0ABD2I6W1"/>
<gene>
    <name evidence="2" type="ORF">niasHS_014326</name>
</gene>
<keyword evidence="3" id="KW-1185">Reference proteome</keyword>
<dbReference type="InterPro" id="IPR000608">
    <property type="entry name" value="UBC"/>
</dbReference>
<dbReference type="Gene3D" id="3.10.110.10">
    <property type="entry name" value="Ubiquitin Conjugating Enzyme"/>
    <property type="match status" value="1"/>
</dbReference>
<dbReference type="EMBL" id="JBICCN010000356">
    <property type="protein sequence ID" value="KAL3074881.1"/>
    <property type="molecule type" value="Genomic_DNA"/>
</dbReference>
<reference evidence="2 3" key="1">
    <citation type="submission" date="2024-10" db="EMBL/GenBank/DDBJ databases">
        <authorList>
            <person name="Kim D."/>
        </authorList>
    </citation>
    <scope>NUCLEOTIDE SEQUENCE [LARGE SCALE GENOMIC DNA]</scope>
    <source>
        <strain evidence="2">Taebaek</strain>
    </source>
</reference>
<protein>
    <recommendedName>
        <fullName evidence="1">UBC core domain-containing protein</fullName>
    </recommendedName>
</protein>
<dbReference type="SUPFAM" id="SSF54495">
    <property type="entry name" value="UBC-like"/>
    <property type="match status" value="1"/>
</dbReference>
<organism evidence="2 3">
    <name type="scientific">Heterodera schachtii</name>
    <name type="common">Sugarbeet cyst nematode worm</name>
    <name type="synonym">Tylenchus schachtii</name>
    <dbReference type="NCBI Taxonomy" id="97005"/>
    <lineage>
        <taxon>Eukaryota</taxon>
        <taxon>Metazoa</taxon>
        <taxon>Ecdysozoa</taxon>
        <taxon>Nematoda</taxon>
        <taxon>Chromadorea</taxon>
        <taxon>Rhabditida</taxon>
        <taxon>Tylenchina</taxon>
        <taxon>Tylenchomorpha</taxon>
        <taxon>Tylenchoidea</taxon>
        <taxon>Heteroderidae</taxon>
        <taxon>Heteroderinae</taxon>
        <taxon>Heterodera</taxon>
    </lineage>
</organism>
<evidence type="ECO:0000313" key="2">
    <source>
        <dbReference type="EMBL" id="KAL3074881.1"/>
    </source>
</evidence>
<proteinExistence type="predicted"/>
<sequence>MDSNGEPLKTFFTEQNYLRLSSSSFHCATTTALQKQPHHRFSSSVVRPFLINSLAVFTMTQKRLKPELAELDREPVTGCTASPIDDGRDLYHWKGTIQGQEPPASPPYE</sequence>
<comment type="caution">
    <text evidence="2">The sequence shown here is derived from an EMBL/GenBank/DDBJ whole genome shotgun (WGS) entry which is preliminary data.</text>
</comment>
<name>A0ABD2I6W1_HETSC</name>
<dbReference type="InterPro" id="IPR016135">
    <property type="entry name" value="UBQ-conjugating_enzyme/RWD"/>
</dbReference>
<evidence type="ECO:0000259" key="1">
    <source>
        <dbReference type="PROSITE" id="PS50127"/>
    </source>
</evidence>